<feature type="domain" description="Peptidase A1" evidence="5">
    <location>
        <begin position="34"/>
        <end position="371"/>
    </location>
</feature>
<evidence type="ECO:0000256" key="1">
    <source>
        <dbReference type="ARBA" id="ARBA00007447"/>
    </source>
</evidence>
<dbReference type="Gene3D" id="2.40.70.10">
    <property type="entry name" value="Acid Proteases"/>
    <property type="match status" value="2"/>
</dbReference>
<dbReference type="PROSITE" id="PS51767">
    <property type="entry name" value="PEPTIDASE_A1"/>
    <property type="match status" value="1"/>
</dbReference>
<reference evidence="6 7" key="1">
    <citation type="journal article" date="2023" name="G3 (Bethesda)">
        <title>A chromosome-level genome assembly of Zasmidium syzygii isolated from banana leaves.</title>
        <authorList>
            <person name="van Westerhoven A.C."/>
            <person name="Mehrabi R."/>
            <person name="Talebi R."/>
            <person name="Steentjes M.B.F."/>
            <person name="Corcolon B."/>
            <person name="Chong P.A."/>
            <person name="Kema G.H.J."/>
            <person name="Seidl M.F."/>
        </authorList>
    </citation>
    <scope>NUCLEOTIDE SEQUENCE [LARGE SCALE GENOMIC DNA]</scope>
    <source>
        <strain evidence="6 7">P124</strain>
    </source>
</reference>
<dbReference type="CDD" id="cd05471">
    <property type="entry name" value="pepsin_like"/>
    <property type="match status" value="1"/>
</dbReference>
<keyword evidence="4" id="KW-0732">Signal</keyword>
<dbReference type="InterPro" id="IPR001969">
    <property type="entry name" value="Aspartic_peptidase_AS"/>
</dbReference>
<keyword evidence="3" id="KW-0378">Hydrolase</keyword>
<sequence length="379" mass="40448">MITNPIVALSFLAIHSAHACNGASTLMRQLLPGTAPMVEVKINGIPRQLIVDTGSADTFIYTDDVVCKDGNVSVPSTVCQLGDTYGGDIKPLDGLIFRQVYGGPGSLTEVAGFYAYASVEVAGLVLDRQIVAFANRTDTGQIHAGASGILGLAPRSDEAIYSMENPPRNINNAYNVSLDYPTVFESMVARWVVEPFFSIAAENAVRGGYLTFGGLPDIPFNRTFATAPMTSPVEKSRQYNIQVDSLAVVGSAIHEPFTAFVDTGTPACLLPEAVATAINRGFDPPAEYNNQTGYFETPCTAKPPMVEATIGGVRIPLTQPMLVPKNFTDISQGCTSLYVAQQQGGRSILGGSFLNNVVAVFDVGMEELRFAEHDYASLV</sequence>
<comment type="caution">
    <text evidence="6">The sequence shown here is derived from an EMBL/GenBank/DDBJ whole genome shotgun (WGS) entry which is preliminary data.</text>
</comment>
<keyword evidence="3" id="KW-0645">Protease</keyword>
<feature type="chain" id="PRO_5045875750" description="Peptidase A1 domain-containing protein" evidence="4">
    <location>
        <begin position="20"/>
        <end position="379"/>
    </location>
</feature>
<organism evidence="6 7">
    <name type="scientific">Zasmidium cellare</name>
    <name type="common">Wine cellar mold</name>
    <name type="synonym">Racodium cellare</name>
    <dbReference type="NCBI Taxonomy" id="395010"/>
    <lineage>
        <taxon>Eukaryota</taxon>
        <taxon>Fungi</taxon>
        <taxon>Dikarya</taxon>
        <taxon>Ascomycota</taxon>
        <taxon>Pezizomycotina</taxon>
        <taxon>Dothideomycetes</taxon>
        <taxon>Dothideomycetidae</taxon>
        <taxon>Mycosphaerellales</taxon>
        <taxon>Mycosphaerellaceae</taxon>
        <taxon>Zasmidium</taxon>
    </lineage>
</organism>
<evidence type="ECO:0000313" key="6">
    <source>
        <dbReference type="EMBL" id="KAK4508596.1"/>
    </source>
</evidence>
<accession>A0ABR0F5V4</accession>
<dbReference type="InterPro" id="IPR001461">
    <property type="entry name" value="Aspartic_peptidase_A1"/>
</dbReference>
<keyword evidence="7" id="KW-1185">Reference proteome</keyword>
<dbReference type="Pfam" id="PF00026">
    <property type="entry name" value="Asp"/>
    <property type="match status" value="1"/>
</dbReference>
<protein>
    <recommendedName>
        <fullName evidence="5">Peptidase A1 domain-containing protein</fullName>
    </recommendedName>
</protein>
<dbReference type="Proteomes" id="UP001305779">
    <property type="component" value="Unassembled WGS sequence"/>
</dbReference>
<comment type="similarity">
    <text evidence="1 3">Belongs to the peptidase A1 family.</text>
</comment>
<feature type="signal peptide" evidence="4">
    <location>
        <begin position="1"/>
        <end position="19"/>
    </location>
</feature>
<evidence type="ECO:0000256" key="2">
    <source>
        <dbReference type="ARBA" id="ARBA00022750"/>
    </source>
</evidence>
<dbReference type="PROSITE" id="PS00141">
    <property type="entry name" value="ASP_PROTEASE"/>
    <property type="match status" value="1"/>
</dbReference>
<dbReference type="InterPro" id="IPR033121">
    <property type="entry name" value="PEPTIDASE_A1"/>
</dbReference>
<dbReference type="InterPro" id="IPR021109">
    <property type="entry name" value="Peptidase_aspartic_dom_sf"/>
</dbReference>
<gene>
    <name evidence="6" type="ORF">PRZ48_002335</name>
</gene>
<name>A0ABR0F5V4_ZASCE</name>
<proteinExistence type="inferred from homology"/>
<dbReference type="InterPro" id="IPR034164">
    <property type="entry name" value="Pepsin-like_dom"/>
</dbReference>
<evidence type="ECO:0000256" key="4">
    <source>
        <dbReference type="SAM" id="SignalP"/>
    </source>
</evidence>
<dbReference type="EMBL" id="JAXOVC010000001">
    <property type="protein sequence ID" value="KAK4508596.1"/>
    <property type="molecule type" value="Genomic_DNA"/>
</dbReference>
<dbReference type="PRINTS" id="PR00792">
    <property type="entry name" value="PEPSIN"/>
</dbReference>
<dbReference type="PANTHER" id="PTHR47966">
    <property type="entry name" value="BETA-SITE APP-CLEAVING ENZYME, ISOFORM A-RELATED"/>
    <property type="match status" value="1"/>
</dbReference>
<evidence type="ECO:0000256" key="3">
    <source>
        <dbReference type="RuleBase" id="RU000454"/>
    </source>
</evidence>
<evidence type="ECO:0000259" key="5">
    <source>
        <dbReference type="PROSITE" id="PS51767"/>
    </source>
</evidence>
<keyword evidence="2 3" id="KW-0064">Aspartyl protease</keyword>
<dbReference type="PANTHER" id="PTHR47966:SF47">
    <property type="entry name" value="ENDOPEPTIDASE, PUTATIVE (AFU_ORTHOLOGUE AFUA_3G01220)-RELATED"/>
    <property type="match status" value="1"/>
</dbReference>
<evidence type="ECO:0000313" key="7">
    <source>
        <dbReference type="Proteomes" id="UP001305779"/>
    </source>
</evidence>
<dbReference type="SUPFAM" id="SSF50630">
    <property type="entry name" value="Acid proteases"/>
    <property type="match status" value="1"/>
</dbReference>